<evidence type="ECO:0000313" key="5">
    <source>
        <dbReference type="Proteomes" id="UP001158986"/>
    </source>
</evidence>
<dbReference type="EMBL" id="CAKLCB010000373">
    <property type="protein sequence ID" value="CAH0520979.1"/>
    <property type="molecule type" value="Genomic_DNA"/>
</dbReference>
<evidence type="ECO:0000313" key="4">
    <source>
        <dbReference type="EMBL" id="CAH0520979.1"/>
    </source>
</evidence>
<dbReference type="AlphaFoldDB" id="A0AAU9LS15"/>
<feature type="region of interest" description="Disordered" evidence="1">
    <location>
        <begin position="1"/>
        <end position="23"/>
    </location>
</feature>
<feature type="transmembrane region" description="Helical" evidence="2">
    <location>
        <begin position="167"/>
        <end position="185"/>
    </location>
</feature>
<feature type="transmembrane region" description="Helical" evidence="2">
    <location>
        <begin position="105"/>
        <end position="127"/>
    </location>
</feature>
<keyword evidence="2" id="KW-0812">Transmembrane</keyword>
<comment type="caution">
    <text evidence="3">The sequence shown here is derived from an EMBL/GenBank/DDBJ whole genome shotgun (WGS) entry which is preliminary data.</text>
</comment>
<feature type="transmembrane region" description="Helical" evidence="2">
    <location>
        <begin position="305"/>
        <end position="324"/>
    </location>
</feature>
<feature type="compositionally biased region" description="Low complexity" evidence="1">
    <location>
        <begin position="10"/>
        <end position="23"/>
    </location>
</feature>
<keyword evidence="2" id="KW-1133">Transmembrane helix</keyword>
<sequence length="372" mass="41881">MAKKRRHLQGSSSTLRTSSGTSRDTAIGLNKSLYKLERYYDQLSEEVVDIPASLDRTVLLQSLVALIVQNTLLVIQGVSITQIVLFLGSAIWMMRKSIVTMFLPYASLQVCRISTIFLMLAVFKVILYYFELFLSTTELVNFAIICQLDVASMYFDTNPNRRHAYKTIIVAAIETTLLTAGFWKFPFHTKAVIIDTTAFILTTLSAFVHTVILLTAKHIVLSGFSLDTNGKFARTQQRGAKLLERLWHDIDCSESEELVAGFIGTSKAKRKTRASTMKTTNACSNDGLDLTLQTQQQSPYNEPRVQLAILMLIQILLLLLQILLSAFVAFSWEVISVLILSSSHVLWTLGQVRRQLLSRRVIRPTDPKLKIV</sequence>
<dbReference type="EMBL" id="CAKKTJ010000335">
    <property type="protein sequence ID" value="CAH0482681.1"/>
    <property type="molecule type" value="Genomic_DNA"/>
</dbReference>
<name>A0AAU9LS15_9STRA</name>
<dbReference type="Proteomes" id="UP001160483">
    <property type="component" value="Unassembled WGS sequence"/>
</dbReference>
<evidence type="ECO:0000256" key="2">
    <source>
        <dbReference type="SAM" id="Phobius"/>
    </source>
</evidence>
<proteinExistence type="predicted"/>
<organism evidence="3 6">
    <name type="scientific">Peronospora belbahrii</name>
    <dbReference type="NCBI Taxonomy" id="622444"/>
    <lineage>
        <taxon>Eukaryota</taxon>
        <taxon>Sar</taxon>
        <taxon>Stramenopiles</taxon>
        <taxon>Oomycota</taxon>
        <taxon>Peronosporomycetes</taxon>
        <taxon>Peronosporales</taxon>
        <taxon>Peronosporaceae</taxon>
        <taxon>Peronospora</taxon>
    </lineage>
</organism>
<evidence type="ECO:0000256" key="1">
    <source>
        <dbReference type="SAM" id="MobiDB-lite"/>
    </source>
</evidence>
<reference evidence="3 5" key="1">
    <citation type="submission" date="2021-11" db="EMBL/GenBank/DDBJ databases">
        <authorList>
            <person name="Islam A."/>
            <person name="Islam S."/>
            <person name="Flora M.S."/>
            <person name="Rahman M."/>
            <person name="Ziaur R.M."/>
            <person name="Epstein J.H."/>
            <person name="Hassan M."/>
            <person name="Klassen M."/>
            <person name="Woodard K."/>
            <person name="Webb A."/>
            <person name="Webby R.J."/>
            <person name="El Zowalaty M.E."/>
        </authorList>
    </citation>
    <scope>NUCLEOTIDE SEQUENCE</scope>
    <source>
        <strain evidence="4">Pbs1</strain>
        <strain evidence="3">Pbs3</strain>
    </source>
</reference>
<evidence type="ECO:0000313" key="6">
    <source>
        <dbReference type="Proteomes" id="UP001160483"/>
    </source>
</evidence>
<feature type="transmembrane region" description="Helical" evidence="2">
    <location>
        <begin position="191"/>
        <end position="216"/>
    </location>
</feature>
<keyword evidence="2" id="KW-0472">Membrane</keyword>
<feature type="transmembrane region" description="Helical" evidence="2">
    <location>
        <begin position="73"/>
        <end position="93"/>
    </location>
</feature>
<feature type="transmembrane region" description="Helical" evidence="2">
    <location>
        <begin position="330"/>
        <end position="350"/>
    </location>
</feature>
<dbReference type="Proteomes" id="UP001158986">
    <property type="component" value="Unassembled WGS sequence"/>
</dbReference>
<evidence type="ECO:0000313" key="3">
    <source>
        <dbReference type="EMBL" id="CAH0482681.1"/>
    </source>
</evidence>
<protein>
    <submittedName>
        <fullName evidence="3">Uncharacterized protein</fullName>
    </submittedName>
</protein>
<accession>A0AAU9LS15</accession>
<gene>
    <name evidence="4" type="ORF">PBS001_LOCUS7440</name>
    <name evidence="3" type="ORF">PBS003_LOCUS9264</name>
</gene>
<keyword evidence="5" id="KW-1185">Reference proteome</keyword>